<proteinExistence type="predicted"/>
<evidence type="ECO:0000313" key="2">
    <source>
        <dbReference type="Proteomes" id="UP000034581"/>
    </source>
</evidence>
<accession>A0A0G0C134</accession>
<dbReference type="EMBL" id="LBQB01000003">
    <property type="protein sequence ID" value="KKP69821.1"/>
    <property type="molecule type" value="Genomic_DNA"/>
</dbReference>
<dbReference type="InterPro" id="IPR011751">
    <property type="entry name" value="Mxa_paralog_2265"/>
</dbReference>
<comment type="caution">
    <text evidence="1">The sequence shown here is derived from an EMBL/GenBank/DDBJ whole genome shotgun (WGS) entry which is preliminary data.</text>
</comment>
<gene>
    <name evidence="1" type="ORF">UR67_C0003G0099</name>
</gene>
<dbReference type="AlphaFoldDB" id="A0A0G0C134"/>
<dbReference type="Pfam" id="PF09536">
    <property type="entry name" value="DUF2378"/>
    <property type="match status" value="1"/>
</dbReference>
<dbReference type="NCBIfam" id="TIGR02265">
    <property type="entry name" value="Mxa_TIGR02265"/>
    <property type="match status" value="1"/>
</dbReference>
<sequence length="177" mass="19713">MPNATVKGIFLKGLVEVVRKLKGPDGVNKLKEEFGDLGFAGFKDYPMQVQADLNKISSKIIYGSYCPEAEYEFGRLSFKTYTDSLIGRTMFSLIGSSPIKVAKALPKILGTVTSGLKITVEEINSLKAKIRMQNIPFHIKHYEGACVAAAEHFGYKAKVTSKLIGKDDFEYTVEWYK</sequence>
<organism evidence="1 2">
    <name type="scientific">candidate division CPR3 bacterium GW2011_GWF2_35_18</name>
    <dbReference type="NCBI Taxonomy" id="1618350"/>
    <lineage>
        <taxon>Bacteria</taxon>
        <taxon>Bacteria division CPR3</taxon>
    </lineage>
</organism>
<protein>
    <submittedName>
        <fullName evidence="1">Uncharacterized protein</fullName>
    </submittedName>
</protein>
<name>A0A0G0C134_UNCC3</name>
<dbReference type="Proteomes" id="UP000034581">
    <property type="component" value="Unassembled WGS sequence"/>
</dbReference>
<evidence type="ECO:0000313" key="1">
    <source>
        <dbReference type="EMBL" id="KKP69821.1"/>
    </source>
</evidence>
<reference evidence="1 2" key="1">
    <citation type="journal article" date="2015" name="Nature">
        <title>rRNA introns, odd ribosomes, and small enigmatic genomes across a large radiation of phyla.</title>
        <authorList>
            <person name="Brown C.T."/>
            <person name="Hug L.A."/>
            <person name="Thomas B.C."/>
            <person name="Sharon I."/>
            <person name="Castelle C.J."/>
            <person name="Singh A."/>
            <person name="Wilkins M.J."/>
            <person name="Williams K.H."/>
            <person name="Banfield J.F."/>
        </authorList>
    </citation>
    <scope>NUCLEOTIDE SEQUENCE [LARGE SCALE GENOMIC DNA]</scope>
</reference>
<dbReference type="STRING" id="1618350.UR67_C0003G0099"/>